<evidence type="ECO:0000256" key="6">
    <source>
        <dbReference type="ARBA" id="ARBA00023010"/>
    </source>
</evidence>
<evidence type="ECO:0000256" key="1">
    <source>
        <dbReference type="ARBA" id="ARBA00004167"/>
    </source>
</evidence>
<protein>
    <recommendedName>
        <fullName evidence="11">Preprotein translocase</fullName>
    </recommendedName>
</protein>
<organism evidence="9 10">
    <name type="scientific">Streptomyces monashensis</name>
    <dbReference type="NCBI Taxonomy" id="1678012"/>
    <lineage>
        <taxon>Bacteria</taxon>
        <taxon>Bacillati</taxon>
        <taxon>Actinomycetota</taxon>
        <taxon>Actinomycetes</taxon>
        <taxon>Kitasatosporales</taxon>
        <taxon>Streptomycetaceae</taxon>
        <taxon>Streptomyces</taxon>
    </lineage>
</organism>
<evidence type="ECO:0000256" key="4">
    <source>
        <dbReference type="ARBA" id="ARBA00022927"/>
    </source>
</evidence>
<keyword evidence="6" id="KW-0811">Translocation</keyword>
<dbReference type="Proteomes" id="UP000179642">
    <property type="component" value="Unassembled WGS sequence"/>
</dbReference>
<keyword evidence="5" id="KW-1133">Transmembrane helix</keyword>
<dbReference type="GO" id="GO:0016020">
    <property type="term" value="C:membrane"/>
    <property type="evidence" value="ECO:0007669"/>
    <property type="project" value="UniProtKB-ARBA"/>
</dbReference>
<dbReference type="EMBL" id="MLYO01000208">
    <property type="protein sequence ID" value="OIJ84539.1"/>
    <property type="molecule type" value="Genomic_DNA"/>
</dbReference>
<dbReference type="NCBIfam" id="NF002377">
    <property type="entry name" value="PRK01371.1-4"/>
    <property type="match status" value="1"/>
</dbReference>
<dbReference type="Gene3D" id="1.20.5.3310">
    <property type="match status" value="1"/>
</dbReference>
<evidence type="ECO:0008006" key="11">
    <source>
        <dbReference type="Google" id="ProtNLM"/>
    </source>
</evidence>
<reference evidence="9 10" key="1">
    <citation type="submission" date="2016-10" db="EMBL/GenBank/DDBJ databases">
        <title>Genome sequence of Streptomyces sp. MUSC 1.</title>
        <authorList>
            <person name="Lee L.-H."/>
            <person name="Ser H.-L."/>
            <person name="Law J.W.-F."/>
        </authorList>
    </citation>
    <scope>NUCLEOTIDE SEQUENCE [LARGE SCALE GENOMIC DNA]</scope>
    <source>
        <strain evidence="9 10">MUSC 1</strain>
    </source>
</reference>
<evidence type="ECO:0000313" key="9">
    <source>
        <dbReference type="EMBL" id="OIJ84539.1"/>
    </source>
</evidence>
<dbReference type="InterPro" id="IPR003369">
    <property type="entry name" value="TatA/B/E"/>
</dbReference>
<proteinExistence type="predicted"/>
<evidence type="ECO:0000256" key="3">
    <source>
        <dbReference type="ARBA" id="ARBA00022692"/>
    </source>
</evidence>
<evidence type="ECO:0000256" key="8">
    <source>
        <dbReference type="SAM" id="MobiDB-lite"/>
    </source>
</evidence>
<feature type="region of interest" description="Disordered" evidence="8">
    <location>
        <begin position="108"/>
        <end position="136"/>
    </location>
</feature>
<sequence length="136" mass="14659">MFFDVSPLDLLTLVLLAVLLFGPDKLPEVVQKVAGFVRTVRAFADSARDEVRAELGPEFKELELADLHPRTFVRKHVLDGLDRDGLGIDEIRSALDPRAELAEVAAAVNGEPAERPGSRAAAPQDAPAGTYDPDAT</sequence>
<accession>A0A1S2NSL5</accession>
<keyword evidence="7" id="KW-0472">Membrane</keyword>
<dbReference type="PRINTS" id="PR01506">
    <property type="entry name" value="TATBPROTEIN"/>
</dbReference>
<evidence type="ECO:0000256" key="5">
    <source>
        <dbReference type="ARBA" id="ARBA00022989"/>
    </source>
</evidence>
<dbReference type="Pfam" id="PF02416">
    <property type="entry name" value="TatA_B_E"/>
    <property type="match status" value="1"/>
</dbReference>
<comment type="caution">
    <text evidence="9">The sequence shown here is derived from an EMBL/GenBank/DDBJ whole genome shotgun (WGS) entry which is preliminary data.</text>
</comment>
<dbReference type="OrthoDB" id="3267321at2"/>
<evidence type="ECO:0000256" key="2">
    <source>
        <dbReference type="ARBA" id="ARBA00022448"/>
    </source>
</evidence>
<comment type="subcellular location">
    <subcellularLocation>
        <location evidence="1">Membrane</location>
        <topology evidence="1">Single-pass membrane protein</topology>
    </subcellularLocation>
</comment>
<keyword evidence="4" id="KW-0653">Protein transport</keyword>
<name>A0A1S2NSL5_9ACTN</name>
<dbReference type="AlphaFoldDB" id="A0A1S2NSL5"/>
<evidence type="ECO:0000256" key="7">
    <source>
        <dbReference type="ARBA" id="ARBA00023136"/>
    </source>
</evidence>
<evidence type="ECO:0000313" key="10">
    <source>
        <dbReference type="Proteomes" id="UP000179642"/>
    </source>
</evidence>
<dbReference type="GO" id="GO:0015031">
    <property type="term" value="P:protein transport"/>
    <property type="evidence" value="ECO:0007669"/>
    <property type="project" value="UniProtKB-KW"/>
</dbReference>
<keyword evidence="3" id="KW-0812">Transmembrane</keyword>
<gene>
    <name evidence="9" type="ORF">BIV23_45355</name>
</gene>
<keyword evidence="2" id="KW-0813">Transport</keyword>
<keyword evidence="10" id="KW-1185">Reference proteome</keyword>